<accession>A0ABD0NN18</accession>
<evidence type="ECO:0000313" key="2">
    <source>
        <dbReference type="EMBL" id="KAL0162810.1"/>
    </source>
</evidence>
<dbReference type="AlphaFoldDB" id="A0ABD0NN18"/>
<feature type="region of interest" description="Disordered" evidence="1">
    <location>
        <begin position="84"/>
        <end position="124"/>
    </location>
</feature>
<feature type="non-terminal residue" evidence="2">
    <location>
        <position position="1"/>
    </location>
</feature>
<evidence type="ECO:0000313" key="3">
    <source>
        <dbReference type="Proteomes" id="UP001529510"/>
    </source>
</evidence>
<organism evidence="2 3">
    <name type="scientific">Cirrhinus mrigala</name>
    <name type="common">Mrigala</name>
    <dbReference type="NCBI Taxonomy" id="683832"/>
    <lineage>
        <taxon>Eukaryota</taxon>
        <taxon>Metazoa</taxon>
        <taxon>Chordata</taxon>
        <taxon>Craniata</taxon>
        <taxon>Vertebrata</taxon>
        <taxon>Euteleostomi</taxon>
        <taxon>Actinopterygii</taxon>
        <taxon>Neopterygii</taxon>
        <taxon>Teleostei</taxon>
        <taxon>Ostariophysi</taxon>
        <taxon>Cypriniformes</taxon>
        <taxon>Cyprinidae</taxon>
        <taxon>Labeoninae</taxon>
        <taxon>Labeonini</taxon>
        <taxon>Cirrhinus</taxon>
    </lineage>
</organism>
<keyword evidence="3" id="KW-1185">Reference proteome</keyword>
<feature type="region of interest" description="Disordered" evidence="1">
    <location>
        <begin position="23"/>
        <end position="51"/>
    </location>
</feature>
<protein>
    <submittedName>
        <fullName evidence="2">Uncharacterized protein</fullName>
    </submittedName>
</protein>
<feature type="compositionally biased region" description="Pro residues" evidence="1">
    <location>
        <begin position="282"/>
        <end position="292"/>
    </location>
</feature>
<proteinExistence type="predicted"/>
<dbReference type="Proteomes" id="UP001529510">
    <property type="component" value="Unassembled WGS sequence"/>
</dbReference>
<reference evidence="2 3" key="1">
    <citation type="submission" date="2024-05" db="EMBL/GenBank/DDBJ databases">
        <title>Genome sequencing and assembly of Indian major carp, Cirrhinus mrigala (Hamilton, 1822).</title>
        <authorList>
            <person name="Mohindra V."/>
            <person name="Chowdhury L.M."/>
            <person name="Lal K."/>
            <person name="Jena J.K."/>
        </authorList>
    </citation>
    <scope>NUCLEOTIDE SEQUENCE [LARGE SCALE GENOMIC DNA]</scope>
    <source>
        <strain evidence="2">CM1030</strain>
        <tissue evidence="2">Blood</tissue>
    </source>
</reference>
<feature type="region of interest" description="Disordered" evidence="1">
    <location>
        <begin position="238"/>
        <end position="292"/>
    </location>
</feature>
<feature type="compositionally biased region" description="Low complexity" evidence="1">
    <location>
        <begin position="267"/>
        <end position="281"/>
    </location>
</feature>
<dbReference type="EMBL" id="JAMKFB020000021">
    <property type="protein sequence ID" value="KAL0162810.1"/>
    <property type="molecule type" value="Genomic_DNA"/>
</dbReference>
<sequence length="414" mass="43043">SSTHCNMAEGELSMELGKGKAEGDLIDWDSDLPPLLPPSLEPSVNPVPKSSPEWAAVLTSCPERALVSMSSPERATIPEFIPKRAPVSLPSPERAPVSKSSPKSCQERVSVPKGSPESPEDHKCSTYCPLLPPSPLLSGSPSADPQPTICAVGSLRVCQSPLESPGLLLGPSTQRLHHGSYLPSLRCGPAVHWLRRTLSTWHLSSGIDHPAPEDSSGCASSLCPSGLSGSSIHLDPPWSSVAPAPPRPVGSMPQRWLPGPFVPPRPSGSSLSPWLIGSSSPPRAPPPPALPPLVGPLETSALPPPWLLPLLSIHRGSSSWLWPGFCLAPPAPSPSSLSLVCSGSSCFLLGSSVPDLHPGLCLPSSSQVSVLPSLLPSSLLLLFLLGGRRYVSVARGRGLAEAAVGESGDGVVSK</sequence>
<evidence type="ECO:0000256" key="1">
    <source>
        <dbReference type="SAM" id="MobiDB-lite"/>
    </source>
</evidence>
<name>A0ABD0NN18_CIRMR</name>
<gene>
    <name evidence="2" type="ORF">M9458_042206</name>
</gene>
<comment type="caution">
    <text evidence="2">The sequence shown here is derived from an EMBL/GenBank/DDBJ whole genome shotgun (WGS) entry which is preliminary data.</text>
</comment>